<accession>A0A9P6JPF1</accession>
<evidence type="ECO:0000313" key="3">
    <source>
        <dbReference type="Proteomes" id="UP000807306"/>
    </source>
</evidence>
<dbReference type="InterPro" id="IPR046522">
    <property type="entry name" value="DUF6699"/>
</dbReference>
<comment type="caution">
    <text evidence="2">The sequence shown here is derived from an EMBL/GenBank/DDBJ whole genome shotgun (WGS) entry which is preliminary data.</text>
</comment>
<evidence type="ECO:0000313" key="2">
    <source>
        <dbReference type="EMBL" id="KAF9527510.1"/>
    </source>
</evidence>
<sequence length="135" mass="15803">MAPLSSEERNMLVSNNTLFSEIVIVNKTLEAWPIVIRPTHRIRVIDVFRAIYDTYAIPLTREELARLGAERIQRSERAFLQRCQDSPESTHFLERQGMTRIDLLRGRRIFKGLIHHRGAPNHQFELIFDEGPPRN</sequence>
<gene>
    <name evidence="2" type="ORF">CPB83DRAFT_855905</name>
</gene>
<dbReference type="Proteomes" id="UP000807306">
    <property type="component" value="Unassembled WGS sequence"/>
</dbReference>
<reference evidence="2" key="1">
    <citation type="submission" date="2020-11" db="EMBL/GenBank/DDBJ databases">
        <authorList>
            <consortium name="DOE Joint Genome Institute"/>
            <person name="Ahrendt S."/>
            <person name="Riley R."/>
            <person name="Andreopoulos W."/>
            <person name="Labutti K."/>
            <person name="Pangilinan J."/>
            <person name="Ruiz-Duenas F.J."/>
            <person name="Barrasa J.M."/>
            <person name="Sanchez-Garcia M."/>
            <person name="Camarero S."/>
            <person name="Miyauchi S."/>
            <person name="Serrano A."/>
            <person name="Linde D."/>
            <person name="Babiker R."/>
            <person name="Drula E."/>
            <person name="Ayuso-Fernandez I."/>
            <person name="Pacheco R."/>
            <person name="Padilla G."/>
            <person name="Ferreira P."/>
            <person name="Barriuso J."/>
            <person name="Kellner H."/>
            <person name="Castanera R."/>
            <person name="Alfaro M."/>
            <person name="Ramirez L."/>
            <person name="Pisabarro A.G."/>
            <person name="Kuo A."/>
            <person name="Tritt A."/>
            <person name="Lipzen A."/>
            <person name="He G."/>
            <person name="Yan M."/>
            <person name="Ng V."/>
            <person name="Cullen D."/>
            <person name="Martin F."/>
            <person name="Rosso M.-N."/>
            <person name="Henrissat B."/>
            <person name="Hibbett D."/>
            <person name="Martinez A.T."/>
            <person name="Grigoriev I.V."/>
        </authorList>
    </citation>
    <scope>NUCLEOTIDE SEQUENCE</scope>
    <source>
        <strain evidence="2">CBS 506.95</strain>
    </source>
</reference>
<name>A0A9P6JPF1_9AGAR</name>
<protein>
    <recommendedName>
        <fullName evidence="1">DUF6699 domain-containing protein</fullName>
    </recommendedName>
</protein>
<evidence type="ECO:0000259" key="1">
    <source>
        <dbReference type="Pfam" id="PF20415"/>
    </source>
</evidence>
<feature type="domain" description="DUF6699" evidence="1">
    <location>
        <begin position="20"/>
        <end position="116"/>
    </location>
</feature>
<dbReference type="EMBL" id="MU157860">
    <property type="protein sequence ID" value="KAF9527510.1"/>
    <property type="molecule type" value="Genomic_DNA"/>
</dbReference>
<organism evidence="2 3">
    <name type="scientific">Crepidotus variabilis</name>
    <dbReference type="NCBI Taxonomy" id="179855"/>
    <lineage>
        <taxon>Eukaryota</taxon>
        <taxon>Fungi</taxon>
        <taxon>Dikarya</taxon>
        <taxon>Basidiomycota</taxon>
        <taxon>Agaricomycotina</taxon>
        <taxon>Agaricomycetes</taxon>
        <taxon>Agaricomycetidae</taxon>
        <taxon>Agaricales</taxon>
        <taxon>Agaricineae</taxon>
        <taxon>Crepidotaceae</taxon>
        <taxon>Crepidotus</taxon>
    </lineage>
</organism>
<dbReference type="Pfam" id="PF20415">
    <property type="entry name" value="DUF6699"/>
    <property type="match status" value="1"/>
</dbReference>
<dbReference type="OrthoDB" id="2970175at2759"/>
<dbReference type="AlphaFoldDB" id="A0A9P6JPF1"/>
<proteinExistence type="predicted"/>
<keyword evidence="3" id="KW-1185">Reference proteome</keyword>